<dbReference type="EMBL" id="BAABHV010000028">
    <property type="protein sequence ID" value="GAA5063168.1"/>
    <property type="molecule type" value="Genomic_DNA"/>
</dbReference>
<sequence length="60" mass="7148">MRAKGPHEWWQETTDRIIDETEFYMPAGARYRRLSGFAHLLSLSNQRPAFRQYLPPRIGQ</sequence>
<name>A0ABP9KPG8_9SPHN</name>
<accession>A0ABP9KPG8</accession>
<reference evidence="2" key="1">
    <citation type="journal article" date="2019" name="Int. J. Syst. Evol. Microbiol.">
        <title>The Global Catalogue of Microorganisms (GCM) 10K type strain sequencing project: providing services to taxonomists for standard genome sequencing and annotation.</title>
        <authorList>
            <consortium name="The Broad Institute Genomics Platform"/>
            <consortium name="The Broad Institute Genome Sequencing Center for Infectious Disease"/>
            <person name="Wu L."/>
            <person name="Ma J."/>
        </authorList>
    </citation>
    <scope>NUCLEOTIDE SEQUENCE [LARGE SCALE GENOMIC DNA]</scope>
    <source>
        <strain evidence="2">JCM 18014</strain>
    </source>
</reference>
<evidence type="ECO:0000313" key="1">
    <source>
        <dbReference type="EMBL" id="GAA5063168.1"/>
    </source>
</evidence>
<gene>
    <name evidence="1" type="ORF">GCM10023208_34130</name>
</gene>
<keyword evidence="2" id="KW-1185">Reference proteome</keyword>
<protein>
    <submittedName>
        <fullName evidence="1">Uncharacterized protein</fullName>
    </submittedName>
</protein>
<comment type="caution">
    <text evidence="1">The sequence shown here is derived from an EMBL/GenBank/DDBJ whole genome shotgun (WGS) entry which is preliminary data.</text>
</comment>
<dbReference type="Proteomes" id="UP001500518">
    <property type="component" value="Unassembled WGS sequence"/>
</dbReference>
<organism evidence="1 2">
    <name type="scientific">Erythrobacter westpacificensis</name>
    <dbReference type="NCBI Taxonomy" id="1055231"/>
    <lineage>
        <taxon>Bacteria</taxon>
        <taxon>Pseudomonadati</taxon>
        <taxon>Pseudomonadota</taxon>
        <taxon>Alphaproteobacteria</taxon>
        <taxon>Sphingomonadales</taxon>
        <taxon>Erythrobacteraceae</taxon>
        <taxon>Erythrobacter/Porphyrobacter group</taxon>
        <taxon>Erythrobacter</taxon>
    </lineage>
</organism>
<evidence type="ECO:0000313" key="2">
    <source>
        <dbReference type="Proteomes" id="UP001500518"/>
    </source>
</evidence>
<proteinExistence type="predicted"/>